<name>A0A8J3BCM2_9FLAO</name>
<evidence type="ECO:0000313" key="1">
    <source>
        <dbReference type="EMBL" id="GGK11928.1"/>
    </source>
</evidence>
<organism evidence="1 2">
    <name type="scientific">Yeosuana aromativorans</name>
    <dbReference type="NCBI Taxonomy" id="288019"/>
    <lineage>
        <taxon>Bacteria</taxon>
        <taxon>Pseudomonadati</taxon>
        <taxon>Bacteroidota</taxon>
        <taxon>Flavobacteriia</taxon>
        <taxon>Flavobacteriales</taxon>
        <taxon>Flavobacteriaceae</taxon>
        <taxon>Yeosuana</taxon>
    </lineage>
</organism>
<sequence>MLVDEVFWFMDEPRLYPNDATIDTLKCLQKNEFYQMRIRLTITFFFFGIISLFAQTKVSGYVFDEDNQPVSFANVIFKGSTEGTITDENGKFYLESSETWNGLIVSFIGYETLDIPLTKKVNYDLKFILKEEASQLDQVYIVSGKQPKKNNPAIDLLRKIWAHKRKNGLKQFNQYQYDKYEKIEFDINTIDSALIKSKLFRGMEFMFEQVDTSKVTGKTYLPIFINEASSKVYGDNLINKEKNVLKGNKNSGFSNNQIIIDFVNDLYSDFNVYDNYLKFFDKSFVSPLSRTGINTYNYVLSDSTYIDNKWCYNIIYYPRRKNELTFKGDFWVADTTYAIKEINLQASKSANINWVKDIYIEQEFEVLNDSLFLVKRDYMMSDFAFNKKEKSRGIYGKRTTLYNNYEFDKPLDKKFYDKEVYNYDKDVYDRDDEFWKENRLEDLNRDEKGIYKMLDTLKTVKKFKRLYNLGSILASGYIEFNSLPLDYGPIFSTFGFNEVEGTRLRTGARTYFGRNDLWRLEGFLAYGFKDDKFKYGISGKWLLDKKSRFIISGGNRRDVEQIGASLTTSTDVLGRSLASSSVIGTGANDKLTSINLTSLAVELEPWRNLVFRLGGNYRTLRSASPTFSLDYNTPTGVESEIKQFESTFSVSYFPKRKMTGFGVERLEANDNYAKLFAQVSRGDKSLFNSDFDYTKVQLSYLQPWQLGGLGRLDTSIEVGKTFGEVPLGLLSVIPGNQSYFSIYNTFSQLDYYEFVSDTYASFHFEHNFNGRLFSRIPFLRKFNLREIVSLRGAWGDISEANITLNKTNNPNTIPLVAPNDKVYYEYGFGVGNIFKVFRIDFNFRGNYLDKIKNPNARKFGVTGTFGFYF</sequence>
<dbReference type="Proteomes" id="UP000612329">
    <property type="component" value="Unassembled WGS sequence"/>
</dbReference>
<dbReference type="Pfam" id="PF18939">
    <property type="entry name" value="DUF5686"/>
    <property type="match status" value="2"/>
</dbReference>
<evidence type="ECO:0000313" key="2">
    <source>
        <dbReference type="Proteomes" id="UP000612329"/>
    </source>
</evidence>
<comment type="caution">
    <text evidence="1">The sequence shown here is derived from an EMBL/GenBank/DDBJ whole genome shotgun (WGS) entry which is preliminary data.</text>
</comment>
<reference evidence="1" key="2">
    <citation type="submission" date="2020-09" db="EMBL/GenBank/DDBJ databases">
        <authorList>
            <person name="Sun Q."/>
            <person name="Ohkuma M."/>
        </authorList>
    </citation>
    <scope>NUCLEOTIDE SEQUENCE</scope>
    <source>
        <strain evidence="1">JCM 12862</strain>
    </source>
</reference>
<proteinExistence type="predicted"/>
<dbReference type="InterPro" id="IPR008969">
    <property type="entry name" value="CarboxyPept-like_regulatory"/>
</dbReference>
<dbReference type="InterPro" id="IPR043741">
    <property type="entry name" value="DUF5686"/>
</dbReference>
<reference evidence="1" key="1">
    <citation type="journal article" date="2014" name="Int. J. Syst. Evol. Microbiol.">
        <title>Complete genome sequence of Corynebacterium casei LMG S-19264T (=DSM 44701T), isolated from a smear-ripened cheese.</title>
        <authorList>
            <consortium name="US DOE Joint Genome Institute (JGI-PGF)"/>
            <person name="Walter F."/>
            <person name="Albersmeier A."/>
            <person name="Kalinowski J."/>
            <person name="Ruckert C."/>
        </authorList>
    </citation>
    <scope>NUCLEOTIDE SEQUENCE</scope>
    <source>
        <strain evidence="1">JCM 12862</strain>
    </source>
</reference>
<dbReference type="AlphaFoldDB" id="A0A8J3BCM2"/>
<gene>
    <name evidence="1" type="ORF">GCM10007962_02710</name>
</gene>
<dbReference type="Gene3D" id="2.60.40.1120">
    <property type="entry name" value="Carboxypeptidase-like, regulatory domain"/>
    <property type="match status" value="1"/>
</dbReference>
<accession>A0A8J3BCM2</accession>
<protein>
    <submittedName>
        <fullName evidence="1">Membrane protein</fullName>
    </submittedName>
</protein>
<keyword evidence="2" id="KW-1185">Reference proteome</keyword>
<dbReference type="EMBL" id="BMNR01000001">
    <property type="protein sequence ID" value="GGK11928.1"/>
    <property type="molecule type" value="Genomic_DNA"/>
</dbReference>
<dbReference type="SUPFAM" id="SSF49464">
    <property type="entry name" value="Carboxypeptidase regulatory domain-like"/>
    <property type="match status" value="1"/>
</dbReference>
<dbReference type="Pfam" id="PF13715">
    <property type="entry name" value="CarbopepD_reg_2"/>
    <property type="match status" value="1"/>
</dbReference>